<evidence type="ECO:0000256" key="3">
    <source>
        <dbReference type="ARBA" id="ARBA00022485"/>
    </source>
</evidence>
<reference key="2">
    <citation type="submission" date="2011-04" db="EMBL/GenBank/DDBJ databases">
        <title>Whole genome sequence of Melissococcus plutonius ATCC 35311.</title>
        <authorList>
            <person name="Okumura K."/>
            <person name="Arai R."/>
            <person name="Osaki M."/>
            <person name="Okura M."/>
            <person name="Kirikae T."/>
            <person name="Takamatsu D."/>
            <person name="Akiyama T."/>
        </authorList>
    </citation>
    <scope>NUCLEOTIDE SEQUENCE</scope>
    <source>
        <strain>ATCC 35311</strain>
    </source>
</reference>
<dbReference type="InterPro" id="IPR003473">
    <property type="entry name" value="NadA"/>
</dbReference>
<dbReference type="KEGG" id="mps:MPTP_0902"/>
<dbReference type="GO" id="GO:0008987">
    <property type="term" value="F:quinolinate synthetase A activity"/>
    <property type="evidence" value="ECO:0007669"/>
    <property type="project" value="UniProtKB-UniRule"/>
</dbReference>
<evidence type="ECO:0000256" key="5">
    <source>
        <dbReference type="ARBA" id="ARBA00022642"/>
    </source>
</evidence>
<evidence type="ECO:0000256" key="8">
    <source>
        <dbReference type="ARBA" id="ARBA00023004"/>
    </source>
</evidence>
<sequence>MNILNTFKQQQIPSSYLEENDETLKKLILSAKKQLGDQLLILAHHYQKDEVVDLADEIGDSLQLAQIANKNQSAKYIVFCGVHFMAETADMLTRKSQKVILPDLNAGCSMADMANPYQLQRAWEALQQKYPDEILPITYINSSAAIKAFVGKNGGLIVTSSNAEKIISWAFTQKKRIFFLPDQHLGRNTAFHMGIPLSDMALWDPVTNQLKGDLKRDIQVILWNGWCSVHQQFTLEQINALREKDSTIKIVVHPECSHEIVEAEDAYGSTNKILQIVQSSPVDTHWAIGTDNNLVSRMKKALPQKISFLNPNSCPCMTMNRIKLPNLAWCVNELAQKKENNIICVDEETTNASLAALDKMFSCH</sequence>
<feature type="binding site" evidence="10">
    <location>
        <position position="227"/>
    </location>
    <ligand>
        <name>[4Fe-4S] cluster</name>
        <dbReference type="ChEBI" id="CHEBI:49883"/>
    </ligand>
</feature>
<comment type="catalytic activity">
    <reaction evidence="10">
        <text>iminosuccinate + dihydroxyacetone phosphate = quinolinate + phosphate + 2 H2O + H(+)</text>
        <dbReference type="Rhea" id="RHEA:25888"/>
        <dbReference type="ChEBI" id="CHEBI:15377"/>
        <dbReference type="ChEBI" id="CHEBI:15378"/>
        <dbReference type="ChEBI" id="CHEBI:29959"/>
        <dbReference type="ChEBI" id="CHEBI:43474"/>
        <dbReference type="ChEBI" id="CHEBI:57642"/>
        <dbReference type="ChEBI" id="CHEBI:77875"/>
        <dbReference type="EC" id="2.5.1.72"/>
    </reaction>
</comment>
<dbReference type="InterPro" id="IPR023515">
    <property type="entry name" value="Quinolinate_synth_A_type3"/>
</dbReference>
<comment type="similarity">
    <text evidence="10">Belongs to the quinolinate synthase family. Type 3 subfamily.</text>
</comment>
<feature type="binding site" evidence="10">
    <location>
        <position position="61"/>
    </location>
    <ligand>
        <name>iminosuccinate</name>
        <dbReference type="ChEBI" id="CHEBI:77875"/>
    </ligand>
</feature>
<comment type="function">
    <text evidence="10">Catalyzes the condensation of iminoaspartate with dihydroxyacetone phosphate to form quinolinate.</text>
</comment>
<evidence type="ECO:0000256" key="2">
    <source>
        <dbReference type="ARBA" id="ARBA00012669"/>
    </source>
</evidence>
<accession>F3YA36</accession>
<dbReference type="Proteomes" id="UP000008456">
    <property type="component" value="Chromosome"/>
</dbReference>
<dbReference type="HOGENOM" id="CLU_047382_2_0_9"/>
<dbReference type="NCBIfam" id="TIGR00550">
    <property type="entry name" value="nadA"/>
    <property type="match status" value="1"/>
</dbReference>
<dbReference type="PANTHER" id="PTHR30573:SF0">
    <property type="entry name" value="QUINOLINATE SYNTHASE, CHLOROPLASTIC"/>
    <property type="match status" value="1"/>
</dbReference>
<dbReference type="HAMAP" id="MF_00569">
    <property type="entry name" value="NadA_type3"/>
    <property type="match status" value="1"/>
</dbReference>
<evidence type="ECO:0000256" key="6">
    <source>
        <dbReference type="ARBA" id="ARBA00022679"/>
    </source>
</evidence>
<evidence type="ECO:0000256" key="9">
    <source>
        <dbReference type="ARBA" id="ARBA00023014"/>
    </source>
</evidence>
<feature type="binding site" evidence="10">
    <location>
        <begin position="253"/>
        <end position="255"/>
    </location>
    <ligand>
        <name>iminosuccinate</name>
        <dbReference type="ChEBI" id="CHEBI:77875"/>
    </ligand>
</feature>
<evidence type="ECO:0000256" key="7">
    <source>
        <dbReference type="ARBA" id="ARBA00022723"/>
    </source>
</evidence>
<dbReference type="SUPFAM" id="SSF142754">
    <property type="entry name" value="NadA-like"/>
    <property type="match status" value="1"/>
</dbReference>
<keyword evidence="5 10" id="KW-0662">Pyridine nucleotide biosynthesis</keyword>
<evidence type="ECO:0000256" key="4">
    <source>
        <dbReference type="ARBA" id="ARBA00022490"/>
    </source>
</evidence>
<dbReference type="AlphaFoldDB" id="F3YA36"/>
<dbReference type="NCBIfam" id="NF006883">
    <property type="entry name" value="PRK09375.2-4"/>
    <property type="match status" value="1"/>
</dbReference>
<comment type="cofactor">
    <cofactor evidence="10">
        <name>[4Fe-4S] cluster</name>
        <dbReference type="ChEBI" id="CHEBI:49883"/>
    </cofactor>
    <text evidence="10">Binds 1 [4Fe-4S] cluster per subunit.</text>
</comment>
<feature type="binding site" evidence="10">
    <location>
        <position position="160"/>
    </location>
    <ligand>
        <name>iminosuccinate</name>
        <dbReference type="ChEBI" id="CHEBI:77875"/>
    </ligand>
</feature>
<feature type="binding site" evidence="10">
    <location>
        <position position="316"/>
    </location>
    <ligand>
        <name>[4Fe-4S] cluster</name>
        <dbReference type="ChEBI" id="CHEBI:49883"/>
    </ligand>
</feature>
<dbReference type="OrthoDB" id="9801204at2"/>
<dbReference type="PANTHER" id="PTHR30573">
    <property type="entry name" value="QUINOLINATE SYNTHETASE A"/>
    <property type="match status" value="1"/>
</dbReference>
<gene>
    <name evidence="10" type="primary">nadA</name>
    <name evidence="11" type="ordered locus">MPTP_0902</name>
</gene>
<evidence type="ECO:0000313" key="12">
    <source>
        <dbReference type="Proteomes" id="UP000008456"/>
    </source>
</evidence>
<dbReference type="Gene3D" id="3.40.50.10800">
    <property type="entry name" value="NadA-like"/>
    <property type="match status" value="3"/>
</dbReference>
<comment type="pathway">
    <text evidence="1 10">Cofactor biosynthesis; NAD(+) biosynthesis; quinolinate from iminoaspartate: step 1/1.</text>
</comment>
<dbReference type="STRING" id="940190.MPTP_0902"/>
<dbReference type="GO" id="GO:0051539">
    <property type="term" value="F:4 iron, 4 sulfur cluster binding"/>
    <property type="evidence" value="ECO:0007669"/>
    <property type="project" value="UniProtKB-KW"/>
</dbReference>
<dbReference type="EC" id="2.5.1.72" evidence="2 10"/>
<comment type="subcellular location">
    <subcellularLocation>
        <location evidence="10">Cytoplasm</location>
    </subcellularLocation>
</comment>
<keyword evidence="4 10" id="KW-0963">Cytoplasm</keyword>
<dbReference type="UniPathway" id="UPA00253">
    <property type="reaction ID" value="UER00327"/>
</dbReference>
<dbReference type="InterPro" id="IPR036094">
    <property type="entry name" value="NadA_sf"/>
</dbReference>
<dbReference type="RefSeq" id="WP_013773802.1">
    <property type="nucleotide sequence ID" value="NC_015516.1"/>
</dbReference>
<dbReference type="Pfam" id="PF02445">
    <property type="entry name" value="NadA"/>
    <property type="match status" value="1"/>
</dbReference>
<feature type="binding site" evidence="10">
    <location>
        <begin position="139"/>
        <end position="141"/>
    </location>
    <ligand>
        <name>iminosuccinate</name>
        <dbReference type="ChEBI" id="CHEBI:77875"/>
    </ligand>
</feature>
<dbReference type="GO" id="GO:0034628">
    <property type="term" value="P:'de novo' NAD+ biosynthetic process from L-aspartate"/>
    <property type="evidence" value="ECO:0007669"/>
    <property type="project" value="TreeGrafter"/>
</dbReference>
<keyword evidence="9 10" id="KW-0411">Iron-sulfur</keyword>
<keyword evidence="12" id="KW-1185">Reference proteome</keyword>
<evidence type="ECO:0000313" key="11">
    <source>
        <dbReference type="EMBL" id="BAK21364.1"/>
    </source>
</evidence>
<name>F3YA36_MELPT</name>
<evidence type="ECO:0000256" key="10">
    <source>
        <dbReference type="HAMAP-Rule" id="MF_00569"/>
    </source>
</evidence>
<feature type="binding site" evidence="10">
    <location>
        <position position="108"/>
    </location>
    <ligand>
        <name>[4Fe-4S] cluster</name>
        <dbReference type="ChEBI" id="CHEBI:49883"/>
    </ligand>
</feature>
<reference evidence="11 12" key="1">
    <citation type="journal article" date="2011" name="J. Bacteriol.">
        <title>Complete genome sequence of Melissococcus plutonius ATCC 35311.</title>
        <authorList>
            <person name="Okumura K."/>
            <person name="Arai R."/>
            <person name="Okura M."/>
            <person name="Kirikae T."/>
            <person name="Takamatsu D."/>
            <person name="Osaki M."/>
            <person name="Miyoshi-Akiyama T."/>
        </authorList>
    </citation>
    <scope>NUCLEOTIDE SEQUENCE [LARGE SCALE GENOMIC DNA]</scope>
    <source>
        <strain evidence="12">ATCC 35311 / CIP 104052 / LMG 20360 / NCIMB 702443</strain>
    </source>
</reference>
<dbReference type="EMBL" id="AP012200">
    <property type="protein sequence ID" value="BAK21364.1"/>
    <property type="molecule type" value="Genomic_DNA"/>
</dbReference>
<dbReference type="GO" id="GO:0005829">
    <property type="term" value="C:cytosol"/>
    <property type="evidence" value="ECO:0007669"/>
    <property type="project" value="TreeGrafter"/>
</dbReference>
<keyword evidence="3 10" id="KW-0004">4Fe-4S</keyword>
<proteinExistence type="inferred from homology"/>
<dbReference type="GO" id="GO:0016829">
    <property type="term" value="F:lyase activity"/>
    <property type="evidence" value="ECO:0007669"/>
    <property type="project" value="UniProtKB-KW"/>
</dbReference>
<feature type="binding site" evidence="10">
    <location>
        <position position="270"/>
    </location>
    <ligand>
        <name>iminosuccinate</name>
        <dbReference type="ChEBI" id="CHEBI:77875"/>
    </ligand>
</feature>
<feature type="binding site" evidence="10">
    <location>
        <position position="44"/>
    </location>
    <ligand>
        <name>iminosuccinate</name>
        <dbReference type="ChEBI" id="CHEBI:77875"/>
    </ligand>
</feature>
<keyword evidence="11" id="KW-0456">Lyase</keyword>
<keyword evidence="6 10" id="KW-0808">Transferase</keyword>
<keyword evidence="7 10" id="KW-0479">Metal-binding</keyword>
<keyword evidence="8 10" id="KW-0408">Iron</keyword>
<organism evidence="11 12">
    <name type="scientific">Melissococcus plutonius (strain ATCC 35311 / DSM 29964 / CIP 104052 / LMG 20360 / NCIMB 702443)</name>
    <dbReference type="NCBI Taxonomy" id="940190"/>
    <lineage>
        <taxon>Bacteria</taxon>
        <taxon>Bacillati</taxon>
        <taxon>Bacillota</taxon>
        <taxon>Bacilli</taxon>
        <taxon>Lactobacillales</taxon>
        <taxon>Enterococcaceae</taxon>
        <taxon>Melissococcus</taxon>
    </lineage>
</organism>
<evidence type="ECO:0000256" key="1">
    <source>
        <dbReference type="ARBA" id="ARBA00005065"/>
    </source>
</evidence>
<protein>
    <recommendedName>
        <fullName evidence="2 10">Quinolinate synthase</fullName>
        <ecNumber evidence="2 10">2.5.1.72</ecNumber>
    </recommendedName>
</protein>
<dbReference type="GO" id="GO:0046872">
    <property type="term" value="F:metal ion binding"/>
    <property type="evidence" value="ECO:0007669"/>
    <property type="project" value="UniProtKB-KW"/>
</dbReference>